<evidence type="ECO:0000256" key="5">
    <source>
        <dbReference type="PROSITE-ProRule" id="PRU01087"/>
    </source>
</evidence>
<keyword evidence="3 5" id="KW-1133">Transmembrane helix</keyword>
<evidence type="ECO:0000256" key="6">
    <source>
        <dbReference type="SAM" id="Phobius"/>
    </source>
</evidence>
<dbReference type="GO" id="GO:0005783">
    <property type="term" value="C:endoplasmic reticulum"/>
    <property type="evidence" value="ECO:0007669"/>
    <property type="project" value="TreeGrafter"/>
</dbReference>
<feature type="transmembrane region" description="Helical" evidence="6">
    <location>
        <begin position="111"/>
        <end position="136"/>
    </location>
</feature>
<keyword evidence="4 5" id="KW-0472">Membrane</keyword>
<dbReference type="EMBL" id="CABDUW010000038">
    <property type="protein sequence ID" value="VTJ54425.1"/>
    <property type="molecule type" value="Genomic_DNA"/>
</dbReference>
<proteinExistence type="predicted"/>
<reference evidence="8" key="1">
    <citation type="submission" date="2019-04" db="EMBL/GenBank/DDBJ databases">
        <authorList>
            <person name="Alioto T."/>
            <person name="Alioto T."/>
        </authorList>
    </citation>
    <scope>NUCLEOTIDE SEQUENCE [LARGE SCALE GENOMIC DNA]</scope>
</reference>
<name>A0A5E4ABH0_MARMO</name>
<evidence type="ECO:0000259" key="7">
    <source>
        <dbReference type="PROSITE" id="PS51751"/>
    </source>
</evidence>
<evidence type="ECO:0000256" key="4">
    <source>
        <dbReference type="ARBA" id="ARBA00023136"/>
    </source>
</evidence>
<comment type="subcellular location">
    <subcellularLocation>
        <location evidence="1">Membrane</location>
        <topology evidence="1">Multi-pass membrane protein</topology>
    </subcellularLocation>
</comment>
<feature type="transmembrane region" description="Helical" evidence="6">
    <location>
        <begin position="188"/>
        <end position="209"/>
    </location>
</feature>
<feature type="transmembrane region" description="Helical" evidence="6">
    <location>
        <begin position="59"/>
        <end position="81"/>
    </location>
</feature>
<evidence type="ECO:0000313" key="8">
    <source>
        <dbReference type="EMBL" id="VTJ54425.1"/>
    </source>
</evidence>
<feature type="transmembrane region" description="Helical" evidence="6">
    <location>
        <begin position="148"/>
        <end position="168"/>
    </location>
</feature>
<evidence type="ECO:0000313" key="9">
    <source>
        <dbReference type="Proteomes" id="UP000335636"/>
    </source>
</evidence>
<evidence type="ECO:0000256" key="2">
    <source>
        <dbReference type="ARBA" id="ARBA00022692"/>
    </source>
</evidence>
<protein>
    <recommendedName>
        <fullName evidence="7">EXPERA domain-containing protein</fullName>
    </recommendedName>
</protein>
<dbReference type="InterPro" id="IPR051987">
    <property type="entry name" value="Sigma-2_receptor-like"/>
</dbReference>
<dbReference type="Pfam" id="PF05241">
    <property type="entry name" value="EBP"/>
    <property type="match status" value="1"/>
</dbReference>
<gene>
    <name evidence="8" type="ORF">MONAX_5E005966</name>
</gene>
<dbReference type="GO" id="GO:0016020">
    <property type="term" value="C:membrane"/>
    <property type="evidence" value="ECO:0007669"/>
    <property type="project" value="UniProtKB-SubCell"/>
</dbReference>
<dbReference type="Proteomes" id="UP000335636">
    <property type="component" value="Unassembled WGS sequence"/>
</dbReference>
<evidence type="ECO:0000256" key="1">
    <source>
        <dbReference type="ARBA" id="ARBA00004141"/>
    </source>
</evidence>
<keyword evidence="9" id="KW-1185">Reference proteome</keyword>
<feature type="domain" description="EXPERA" evidence="7">
    <location>
        <begin position="57"/>
        <end position="205"/>
    </location>
</feature>
<organism evidence="8 9">
    <name type="scientific">Marmota monax</name>
    <name type="common">Woodchuck</name>
    <dbReference type="NCBI Taxonomy" id="9995"/>
    <lineage>
        <taxon>Eukaryota</taxon>
        <taxon>Metazoa</taxon>
        <taxon>Chordata</taxon>
        <taxon>Craniata</taxon>
        <taxon>Vertebrata</taxon>
        <taxon>Euteleostomi</taxon>
        <taxon>Mammalia</taxon>
        <taxon>Eutheria</taxon>
        <taxon>Euarchontoglires</taxon>
        <taxon>Glires</taxon>
        <taxon>Rodentia</taxon>
        <taxon>Sciuromorpha</taxon>
        <taxon>Sciuridae</taxon>
        <taxon>Xerinae</taxon>
        <taxon>Marmotini</taxon>
        <taxon>Marmota</taxon>
    </lineage>
</organism>
<comment type="caution">
    <text evidence="8">The sequence shown here is derived from an EMBL/GenBank/DDBJ whole genome shotgun (WGS) entry which is preliminary data.</text>
</comment>
<keyword evidence="2 5" id="KW-0812">Transmembrane</keyword>
<dbReference type="PANTHER" id="PTHR31204">
    <property type="entry name" value="SIGMA INTRACELLULAR RECEPTOR 2"/>
    <property type="match status" value="1"/>
</dbReference>
<sequence length="221" mass="25201">MRTVGMPFKGAELPLRPGIPPPLHGAGLLPSSAGPDPENLGPRPVHSKGTMIVKRSLDFLLGFYFLSHIPITLFLDLQVVLPRQLYSVKLRNLLAWYAEEFKDPLIQSTPVWFKSFVFCELLFQLPFFPAATYAFFKGNCKWIRMPAIIYSVHTLTTLIPILSTFLFGDFSKASGFKGVGPESFHERITLMAIYAPYFIVPFILLLFMLKNPYREEKRKKK</sequence>
<dbReference type="InterPro" id="IPR033118">
    <property type="entry name" value="EXPERA"/>
</dbReference>
<evidence type="ECO:0000256" key="3">
    <source>
        <dbReference type="ARBA" id="ARBA00022989"/>
    </source>
</evidence>
<dbReference type="PANTHER" id="PTHR31204:SF1">
    <property type="entry name" value="SIGMA INTRACELLULAR RECEPTOR 2"/>
    <property type="match status" value="1"/>
</dbReference>
<accession>A0A5E4ABH0</accession>
<dbReference type="PROSITE" id="PS51751">
    <property type="entry name" value="EXPERA"/>
    <property type="match status" value="1"/>
</dbReference>
<dbReference type="AlphaFoldDB" id="A0A5E4ABH0"/>